<organism evidence="2 3">
    <name type="scientific">Lipingzhangella rawalii</name>
    <dbReference type="NCBI Taxonomy" id="2055835"/>
    <lineage>
        <taxon>Bacteria</taxon>
        <taxon>Bacillati</taxon>
        <taxon>Actinomycetota</taxon>
        <taxon>Actinomycetes</taxon>
        <taxon>Streptosporangiales</taxon>
        <taxon>Nocardiopsidaceae</taxon>
        <taxon>Lipingzhangella</taxon>
    </lineage>
</organism>
<accession>A0ABU2H3Q1</accession>
<evidence type="ECO:0000313" key="3">
    <source>
        <dbReference type="Proteomes" id="UP001250214"/>
    </source>
</evidence>
<gene>
    <name evidence="2" type="ORF">RIF23_06415</name>
</gene>
<dbReference type="RefSeq" id="WP_310911455.1">
    <property type="nucleotide sequence ID" value="NZ_JAVLVT010000002.1"/>
</dbReference>
<comment type="caution">
    <text evidence="2">The sequence shown here is derived from an EMBL/GenBank/DDBJ whole genome shotgun (WGS) entry which is preliminary data.</text>
</comment>
<proteinExistence type="predicted"/>
<name>A0ABU2H3Q1_9ACTN</name>
<dbReference type="EMBL" id="JAVLVT010000002">
    <property type="protein sequence ID" value="MDS1269926.1"/>
    <property type="molecule type" value="Genomic_DNA"/>
</dbReference>
<protein>
    <submittedName>
        <fullName evidence="2">Uncharacterized protein</fullName>
    </submittedName>
</protein>
<keyword evidence="3" id="KW-1185">Reference proteome</keyword>
<dbReference type="Proteomes" id="UP001250214">
    <property type="component" value="Unassembled WGS sequence"/>
</dbReference>
<sequence>MSEARGAAGRIRLDADDDRGNDAATLEPTSANILAMLEQYLLAEHHRSDDTRHEITTMNGYELVLSDRDLAPLLLGVGMAELMSEVADTSALRLMVDRIASRYAR</sequence>
<feature type="region of interest" description="Disordered" evidence="1">
    <location>
        <begin position="1"/>
        <end position="24"/>
    </location>
</feature>
<feature type="compositionally biased region" description="Basic and acidic residues" evidence="1">
    <location>
        <begin position="11"/>
        <end position="21"/>
    </location>
</feature>
<reference evidence="3" key="1">
    <citation type="submission" date="2023-07" db="EMBL/GenBank/DDBJ databases">
        <title>Novel species in the genus Lipingzhangella isolated from Sambhar Salt Lake.</title>
        <authorList>
            <person name="Jiya N."/>
            <person name="Kajale S."/>
            <person name="Sharma A."/>
        </authorList>
    </citation>
    <scope>NUCLEOTIDE SEQUENCE [LARGE SCALE GENOMIC DNA]</scope>
    <source>
        <strain evidence="3">LS1_29</strain>
    </source>
</reference>
<evidence type="ECO:0000256" key="1">
    <source>
        <dbReference type="SAM" id="MobiDB-lite"/>
    </source>
</evidence>
<evidence type="ECO:0000313" key="2">
    <source>
        <dbReference type="EMBL" id="MDS1269926.1"/>
    </source>
</evidence>